<evidence type="ECO:0000313" key="1">
    <source>
        <dbReference type="EMBL" id="CAB5361795.1"/>
    </source>
</evidence>
<proteinExistence type="predicted"/>
<dbReference type="EMBL" id="CAGKOT010000016">
    <property type="protein sequence ID" value="CAB5361795.1"/>
    <property type="molecule type" value="Genomic_DNA"/>
</dbReference>
<sequence>MRQIIHFATRKYLEGAWLNNSSVQPSKFVISITALRSETITTALDWIKDPGIAFSWIFTCTIKTALFCSKRKDPEPCL</sequence>
<accession>A0A915Z5T0</accession>
<comment type="caution">
    <text evidence="1">The sequence shown here is derived from an EMBL/GenBank/DDBJ whole genome shotgun (WGS) entry which is preliminary data.</text>
</comment>
<dbReference type="OrthoDB" id="10429937at2759"/>
<evidence type="ECO:0000313" key="2">
    <source>
        <dbReference type="Proteomes" id="UP000684084"/>
    </source>
</evidence>
<protein>
    <submittedName>
        <fullName evidence="1">Uncharacterized protein</fullName>
    </submittedName>
</protein>
<organism evidence="1 2">
    <name type="scientific">Rhizophagus irregularis</name>
    <dbReference type="NCBI Taxonomy" id="588596"/>
    <lineage>
        <taxon>Eukaryota</taxon>
        <taxon>Fungi</taxon>
        <taxon>Fungi incertae sedis</taxon>
        <taxon>Mucoromycota</taxon>
        <taxon>Glomeromycotina</taxon>
        <taxon>Glomeromycetes</taxon>
        <taxon>Glomerales</taxon>
        <taxon>Glomeraceae</taxon>
        <taxon>Rhizophagus</taxon>
    </lineage>
</organism>
<gene>
    <name evidence="1" type="ORF">CHRIB12_LOCUS8856</name>
</gene>
<reference evidence="1" key="1">
    <citation type="submission" date="2020-05" db="EMBL/GenBank/DDBJ databases">
        <authorList>
            <person name="Rincon C."/>
            <person name="Sanders R I."/>
            <person name="Robbins C."/>
            <person name="Chaturvedi A."/>
        </authorList>
    </citation>
    <scope>NUCLEOTIDE SEQUENCE</scope>
    <source>
        <strain evidence="1">CHB12</strain>
    </source>
</reference>
<dbReference type="Proteomes" id="UP000684084">
    <property type="component" value="Unassembled WGS sequence"/>
</dbReference>
<name>A0A915Z5T0_9GLOM</name>
<dbReference type="AlphaFoldDB" id="A0A915Z5T0"/>